<reference evidence="4 5" key="1">
    <citation type="submission" date="2020-07" db="EMBL/GenBank/DDBJ databases">
        <title>MOT database genomes.</title>
        <authorList>
            <person name="Joseph S."/>
            <person name="Aduse-Opoku J."/>
            <person name="Hashim A."/>
            <person name="Wade W."/>
            <person name="Curtis M."/>
        </authorList>
    </citation>
    <scope>NUCLEOTIDE SEQUENCE [LARGE SCALE GENOMIC DNA]</scope>
    <source>
        <strain evidence="4 5">DSM 100099</strain>
    </source>
</reference>
<dbReference type="InterPro" id="IPR036388">
    <property type="entry name" value="WH-like_DNA-bd_sf"/>
</dbReference>
<dbReference type="PANTHER" id="PTHR18964">
    <property type="entry name" value="ROK (REPRESSOR, ORF, KINASE) FAMILY"/>
    <property type="match status" value="1"/>
</dbReference>
<dbReference type="Gene3D" id="1.10.10.10">
    <property type="entry name" value="Winged helix-like DNA-binding domain superfamily/Winged helix DNA-binding domain"/>
    <property type="match status" value="1"/>
</dbReference>
<dbReference type="Pfam" id="PF12802">
    <property type="entry name" value="MarR_2"/>
    <property type="match status" value="1"/>
</dbReference>
<comment type="caution">
    <text evidence="4">The sequence shown here is derived from an EMBL/GenBank/DDBJ whole genome shotgun (WGS) entry which is preliminary data.</text>
</comment>
<dbReference type="GO" id="GO:0003700">
    <property type="term" value="F:DNA-binding transcription factor activity"/>
    <property type="evidence" value="ECO:0007669"/>
    <property type="project" value="InterPro"/>
</dbReference>
<dbReference type="SUPFAM" id="SSF46785">
    <property type="entry name" value="Winged helix' DNA-binding domain"/>
    <property type="match status" value="1"/>
</dbReference>
<sequence length="393" mass="40850">MATIQVREYNLERTLGAIRSSGPSTTSELTRATGLSRPSINSLVSELVGLGWVDVVEPVLDGQGGRPPQRFAFRSRAGLLVGLDIGVHRISVLLADLDGTVLVDHQVAVDPTLAPPERLGAIDQTLREALAEHGASPKDVWAVGAAVTGPVDATGRTSLFSPLPGWTDVDLVGHLSATFPCPVSVENDVKLALLAEHAWGAAQGADDVVYILAGLRTGAAAFVNGVLVKGHAGAAGEIGRLPVVRWKKAIGILRGDDAGDDELDVDAAAASTTFETARRGDPGARRLVREYARAVATGASALVLTLDPEVVVLGGGSTPWADLWVPEFSAMVGRSVIRMPDVRVSTLGGDHVARGAVRLAMSQVESSHLTGGIRPARARLTDADEGAAQPVAT</sequence>
<dbReference type="InterPro" id="IPR043129">
    <property type="entry name" value="ATPase_NBD"/>
</dbReference>
<keyword evidence="5" id="KW-1185">Reference proteome</keyword>
<evidence type="ECO:0000256" key="2">
    <source>
        <dbReference type="SAM" id="MobiDB-lite"/>
    </source>
</evidence>
<protein>
    <submittedName>
        <fullName evidence="4">ROK family transcriptional regulator</fullName>
    </submittedName>
</protein>
<evidence type="ECO:0000313" key="4">
    <source>
        <dbReference type="EMBL" id="NYS95083.1"/>
    </source>
</evidence>
<dbReference type="InterPro" id="IPR000600">
    <property type="entry name" value="ROK"/>
</dbReference>
<feature type="domain" description="HTH marR-type" evidence="3">
    <location>
        <begin position="13"/>
        <end position="62"/>
    </location>
</feature>
<organism evidence="4 5">
    <name type="scientific">Sanguibacter inulinus</name>
    <dbReference type="NCBI Taxonomy" id="60922"/>
    <lineage>
        <taxon>Bacteria</taxon>
        <taxon>Bacillati</taxon>
        <taxon>Actinomycetota</taxon>
        <taxon>Actinomycetes</taxon>
        <taxon>Micrococcales</taxon>
        <taxon>Sanguibacteraceae</taxon>
        <taxon>Sanguibacter</taxon>
    </lineage>
</organism>
<comment type="similarity">
    <text evidence="1">Belongs to the ROK (NagC/XylR) family.</text>
</comment>
<dbReference type="InterPro" id="IPR000835">
    <property type="entry name" value="HTH_MarR-typ"/>
</dbReference>
<feature type="region of interest" description="Disordered" evidence="2">
    <location>
        <begin position="370"/>
        <end position="393"/>
    </location>
</feature>
<dbReference type="InterPro" id="IPR036390">
    <property type="entry name" value="WH_DNA-bd_sf"/>
</dbReference>
<dbReference type="Proteomes" id="UP000561011">
    <property type="component" value="Unassembled WGS sequence"/>
</dbReference>
<accession>A0A853F0P5</accession>
<gene>
    <name evidence="4" type="ORF">HZZ10_16320</name>
</gene>
<dbReference type="Pfam" id="PF00480">
    <property type="entry name" value="ROK"/>
    <property type="match status" value="2"/>
</dbReference>
<proteinExistence type="inferred from homology"/>
<name>A0A853F0P5_9MICO</name>
<dbReference type="EMBL" id="JACBYE010000054">
    <property type="protein sequence ID" value="NYS95083.1"/>
    <property type="molecule type" value="Genomic_DNA"/>
</dbReference>
<dbReference type="Gene3D" id="3.30.420.40">
    <property type="match status" value="2"/>
</dbReference>
<dbReference type="PANTHER" id="PTHR18964:SF149">
    <property type="entry name" value="BIFUNCTIONAL UDP-N-ACETYLGLUCOSAMINE 2-EPIMERASE_N-ACETYLMANNOSAMINE KINASE"/>
    <property type="match status" value="1"/>
</dbReference>
<dbReference type="AlphaFoldDB" id="A0A853F0P5"/>
<dbReference type="RefSeq" id="WP_179914313.1">
    <property type="nucleotide sequence ID" value="NZ_JACBYE010000054.1"/>
</dbReference>
<evidence type="ECO:0000259" key="3">
    <source>
        <dbReference type="Pfam" id="PF12802"/>
    </source>
</evidence>
<evidence type="ECO:0000256" key="1">
    <source>
        <dbReference type="ARBA" id="ARBA00006479"/>
    </source>
</evidence>
<dbReference type="SUPFAM" id="SSF53067">
    <property type="entry name" value="Actin-like ATPase domain"/>
    <property type="match status" value="1"/>
</dbReference>
<evidence type="ECO:0000313" key="5">
    <source>
        <dbReference type="Proteomes" id="UP000561011"/>
    </source>
</evidence>